<evidence type="ECO:0000256" key="10">
    <source>
        <dbReference type="RuleBase" id="RU003357"/>
    </source>
</evidence>
<dbReference type="InterPro" id="IPR036942">
    <property type="entry name" value="Beta-barrel_TonB_sf"/>
</dbReference>
<evidence type="ECO:0000256" key="3">
    <source>
        <dbReference type="ARBA" id="ARBA00022452"/>
    </source>
</evidence>
<feature type="domain" description="AMIN" evidence="13">
    <location>
        <begin position="79"/>
        <end position="172"/>
    </location>
</feature>
<keyword evidence="8 9" id="KW-0998">Cell outer membrane</keyword>
<evidence type="ECO:0000256" key="1">
    <source>
        <dbReference type="ARBA" id="ARBA00004571"/>
    </source>
</evidence>
<dbReference type="Pfam" id="PF11741">
    <property type="entry name" value="AMIN"/>
    <property type="match status" value="1"/>
</dbReference>
<dbReference type="GO" id="GO:0044718">
    <property type="term" value="P:siderophore transmembrane transport"/>
    <property type="evidence" value="ECO:0007669"/>
    <property type="project" value="TreeGrafter"/>
</dbReference>
<dbReference type="PROSITE" id="PS01156">
    <property type="entry name" value="TONB_DEPENDENT_REC_2"/>
    <property type="match status" value="1"/>
</dbReference>
<evidence type="ECO:0000256" key="8">
    <source>
        <dbReference type="ARBA" id="ARBA00023237"/>
    </source>
</evidence>
<keyword evidence="4 9" id="KW-0812">Transmembrane</keyword>
<evidence type="ECO:0000259" key="13">
    <source>
        <dbReference type="Pfam" id="PF11741"/>
    </source>
</evidence>
<dbReference type="PANTHER" id="PTHR30069:SF42">
    <property type="entry name" value="FERRIC AEROBACTIN RECEPTOR"/>
    <property type="match status" value="1"/>
</dbReference>
<dbReference type="PROSITE" id="PS52016">
    <property type="entry name" value="TONB_DEPENDENT_REC_3"/>
    <property type="match status" value="1"/>
</dbReference>
<sequence>MSNSKKWQLHQVLYLTATISAITAESVRADISQVSIDTSTSQIPRLSEMEFPKTRAEWLSQDLPPTQVETEEVIEITGVRLTPTTDGIEVVLETAGGERVTPTTEVVGDALIAEIPNAVLALPDGKVFEELNPAPGIELVRVTSLPGERVQISITGIDAPPTAQVRMEAGNLVLSVVQEEAEGIPEIELFVTATRTAEEEEDIPRSVTVIDREEIEEQTNLTTNLPDILGQTVPGLGPPTQNFRDFPQTLRGRRVQVLIDGVPVSTNQNTGAASVLRSISPSAIERIEVVRGPSAAFGEGGTGGLINVITRRPSKDELISTVEARITSRGDLVADSFGNYLEYGLSGTSGIVDYVFNFSTEEIGFAFDGAGDRIPGEGNFIENSRNFNVLGKLGVNIGENQRLQVSVNHFDEDSEAEFINDPNVDDDPNADKARALAVDLNCIGVECGDGRQYTSLSLNYSHDSIFGSQLRLQGFYRRNYNLFGVPFEDSTSGNFLLGQQESERFGGRLEVETPFSETFNLLWGADYSNEESSQLYQILDDEFVTSGFRVARLDKEVFWTPPYKIENLGLFAQAKWDISPRWLVSGGVRYENIGVSVDNYTASLFLNEPIDVEGGSINADDVVFNIGTVYDLTDELSVFANFAQGFGIPDFGRLIRRPPSGFRSIANDLEFTAPQKVDNYELGFRGQWDSVQFSLAGFYNYSDFGVSFVQLTNPPRIDIARGPRRIYGVEATVDWQPSPTWQLGGLISWNEGEDDQDEDGNFDALGTRDIQPLKITAYVENETLPGWRNRLQALFVGGRNRGFESGADFVKIESYFVLDYMSSIKLGPGTVQIGIQNLLDEEYFTIGNQLFAPFSLTNRRAAPGRTISIGYRVEF</sequence>
<keyword evidence="6 10" id="KW-0798">TonB box</keyword>
<dbReference type="CDD" id="cd01347">
    <property type="entry name" value="ligand_gated_channel"/>
    <property type="match status" value="1"/>
</dbReference>
<evidence type="ECO:0000256" key="2">
    <source>
        <dbReference type="ARBA" id="ARBA00022448"/>
    </source>
</evidence>
<evidence type="ECO:0000313" key="15">
    <source>
        <dbReference type="Proteomes" id="UP000654482"/>
    </source>
</evidence>
<dbReference type="InterPro" id="IPR000531">
    <property type="entry name" value="Beta-barrel_TonB"/>
</dbReference>
<evidence type="ECO:0000256" key="4">
    <source>
        <dbReference type="ARBA" id="ARBA00022692"/>
    </source>
</evidence>
<comment type="caution">
    <text evidence="14">The sequence shown here is derived from an EMBL/GenBank/DDBJ whole genome shotgun (WGS) entry which is preliminary data.</text>
</comment>
<dbReference type="GO" id="GO:0009279">
    <property type="term" value="C:cell outer membrane"/>
    <property type="evidence" value="ECO:0007669"/>
    <property type="project" value="UniProtKB-SubCell"/>
</dbReference>
<dbReference type="Proteomes" id="UP000654482">
    <property type="component" value="Unassembled WGS sequence"/>
</dbReference>
<gene>
    <name evidence="14" type="ORF">IQ249_17570</name>
</gene>
<dbReference type="Pfam" id="PF00593">
    <property type="entry name" value="TonB_dep_Rec_b-barrel"/>
    <property type="match status" value="1"/>
</dbReference>
<keyword evidence="2 9" id="KW-0813">Transport</keyword>
<keyword evidence="15" id="KW-1185">Reference proteome</keyword>
<comment type="similarity">
    <text evidence="9 10">Belongs to the TonB-dependent receptor family.</text>
</comment>
<feature type="domain" description="TonB-dependent receptor plug" evidence="12">
    <location>
        <begin position="201"/>
        <end position="304"/>
    </location>
</feature>
<accession>A0A8J7J4Y3</accession>
<evidence type="ECO:0000256" key="6">
    <source>
        <dbReference type="ARBA" id="ARBA00023077"/>
    </source>
</evidence>
<evidence type="ECO:0000256" key="5">
    <source>
        <dbReference type="ARBA" id="ARBA00022729"/>
    </source>
</evidence>
<evidence type="ECO:0000256" key="7">
    <source>
        <dbReference type="ARBA" id="ARBA00023136"/>
    </source>
</evidence>
<dbReference type="Gene3D" id="2.170.130.10">
    <property type="entry name" value="TonB-dependent receptor, plug domain"/>
    <property type="match status" value="1"/>
</dbReference>
<organism evidence="14 15">
    <name type="scientific">Lusitaniella coriacea LEGE 07157</name>
    <dbReference type="NCBI Taxonomy" id="945747"/>
    <lineage>
        <taxon>Bacteria</taxon>
        <taxon>Bacillati</taxon>
        <taxon>Cyanobacteriota</taxon>
        <taxon>Cyanophyceae</taxon>
        <taxon>Spirulinales</taxon>
        <taxon>Lusitaniellaceae</taxon>
        <taxon>Lusitaniella</taxon>
    </lineage>
</organism>
<evidence type="ECO:0000259" key="11">
    <source>
        <dbReference type="Pfam" id="PF00593"/>
    </source>
</evidence>
<keyword evidence="7 9" id="KW-0472">Membrane</keyword>
<dbReference type="AlphaFoldDB" id="A0A8J7J4Y3"/>
<dbReference type="InterPro" id="IPR039426">
    <property type="entry name" value="TonB-dep_rcpt-like"/>
</dbReference>
<comment type="subcellular location">
    <subcellularLocation>
        <location evidence="1 9">Cell outer membrane</location>
        <topology evidence="1 9">Multi-pass membrane protein</topology>
    </subcellularLocation>
</comment>
<dbReference type="InterPro" id="IPR021731">
    <property type="entry name" value="AMIN_dom"/>
</dbReference>
<dbReference type="PANTHER" id="PTHR30069">
    <property type="entry name" value="TONB-DEPENDENT OUTER MEMBRANE RECEPTOR"/>
    <property type="match status" value="1"/>
</dbReference>
<proteinExistence type="inferred from homology"/>
<keyword evidence="3 9" id="KW-1134">Transmembrane beta strand</keyword>
<keyword evidence="5" id="KW-0732">Signal</keyword>
<dbReference type="Gene3D" id="2.40.170.20">
    <property type="entry name" value="TonB-dependent receptor, beta-barrel domain"/>
    <property type="match status" value="1"/>
</dbReference>
<reference evidence="14" key="1">
    <citation type="submission" date="2020-10" db="EMBL/GenBank/DDBJ databases">
        <authorList>
            <person name="Castelo-Branco R."/>
            <person name="Eusebio N."/>
            <person name="Adriana R."/>
            <person name="Vieira A."/>
            <person name="Brugerolle De Fraissinette N."/>
            <person name="Rezende De Castro R."/>
            <person name="Schneider M.P."/>
            <person name="Vasconcelos V."/>
            <person name="Leao P.N."/>
        </authorList>
    </citation>
    <scope>NUCLEOTIDE SEQUENCE</scope>
    <source>
        <strain evidence="14">LEGE 07157</strain>
    </source>
</reference>
<evidence type="ECO:0000313" key="14">
    <source>
        <dbReference type="EMBL" id="MBE9117709.1"/>
    </source>
</evidence>
<dbReference type="InterPro" id="IPR012910">
    <property type="entry name" value="Plug_dom"/>
</dbReference>
<evidence type="ECO:0000256" key="9">
    <source>
        <dbReference type="PROSITE-ProRule" id="PRU01360"/>
    </source>
</evidence>
<feature type="domain" description="TonB-dependent receptor-like beta-barrel" evidence="11">
    <location>
        <begin position="441"/>
        <end position="838"/>
    </location>
</feature>
<dbReference type="GO" id="GO:0015344">
    <property type="term" value="F:siderophore uptake transmembrane transporter activity"/>
    <property type="evidence" value="ECO:0007669"/>
    <property type="project" value="TreeGrafter"/>
</dbReference>
<evidence type="ECO:0000259" key="12">
    <source>
        <dbReference type="Pfam" id="PF07715"/>
    </source>
</evidence>
<protein>
    <submittedName>
        <fullName evidence="14">TonB-dependent receptor</fullName>
    </submittedName>
</protein>
<dbReference type="InterPro" id="IPR010917">
    <property type="entry name" value="TonB_rcpt_CS"/>
</dbReference>
<dbReference type="SUPFAM" id="SSF56935">
    <property type="entry name" value="Porins"/>
    <property type="match status" value="1"/>
</dbReference>
<name>A0A8J7J4Y3_9CYAN</name>
<dbReference type="EMBL" id="JADEWZ010000029">
    <property type="protein sequence ID" value="MBE9117709.1"/>
    <property type="molecule type" value="Genomic_DNA"/>
</dbReference>
<dbReference type="InterPro" id="IPR037066">
    <property type="entry name" value="Plug_dom_sf"/>
</dbReference>
<dbReference type="Pfam" id="PF07715">
    <property type="entry name" value="Plug"/>
    <property type="match status" value="1"/>
</dbReference>
<dbReference type="RefSeq" id="WP_194030796.1">
    <property type="nucleotide sequence ID" value="NZ_JADEWZ010000029.1"/>
</dbReference>
<keyword evidence="14" id="KW-0675">Receptor</keyword>